<comment type="caution">
    <text evidence="1">The sequence shown here is derived from an EMBL/GenBank/DDBJ whole genome shotgun (WGS) entry which is preliminary data.</text>
</comment>
<name>A0ABV8KWS4_9ACTN</name>
<accession>A0ABV8KWS4</accession>
<dbReference type="RefSeq" id="WP_377552862.1">
    <property type="nucleotide sequence ID" value="NZ_JBHSBN010000042.1"/>
</dbReference>
<evidence type="ECO:0008006" key="3">
    <source>
        <dbReference type="Google" id="ProtNLM"/>
    </source>
</evidence>
<evidence type="ECO:0000313" key="1">
    <source>
        <dbReference type="EMBL" id="MFC4110448.1"/>
    </source>
</evidence>
<evidence type="ECO:0000313" key="2">
    <source>
        <dbReference type="Proteomes" id="UP001595868"/>
    </source>
</evidence>
<organism evidence="1 2">
    <name type="scientific">Micromonospora zhanjiangensis</name>
    <dbReference type="NCBI Taxonomy" id="1522057"/>
    <lineage>
        <taxon>Bacteria</taxon>
        <taxon>Bacillati</taxon>
        <taxon>Actinomycetota</taxon>
        <taxon>Actinomycetes</taxon>
        <taxon>Micromonosporales</taxon>
        <taxon>Micromonosporaceae</taxon>
        <taxon>Micromonospora</taxon>
    </lineage>
</organism>
<dbReference type="Proteomes" id="UP001595868">
    <property type="component" value="Unassembled WGS sequence"/>
</dbReference>
<gene>
    <name evidence="1" type="ORF">ACFOX0_31585</name>
</gene>
<sequence>MTLRLSRQLLDRQIVDRSGLIVGNVADIGFGVDDDGVPYVGTLLVGQVALGRRLGGGLGRLLVAVATRLAPRLPPRTTGIPFHLVREVGSAVRLSCPGDRLPQPALECWLRRHVINRIPGAGRAGR</sequence>
<protein>
    <recommendedName>
        <fullName evidence="3">PRC-barrel domain-containing protein</fullName>
    </recommendedName>
</protein>
<keyword evidence="2" id="KW-1185">Reference proteome</keyword>
<dbReference type="EMBL" id="JBHSBN010000042">
    <property type="protein sequence ID" value="MFC4110448.1"/>
    <property type="molecule type" value="Genomic_DNA"/>
</dbReference>
<reference evidence="2" key="1">
    <citation type="journal article" date="2019" name="Int. J. Syst. Evol. Microbiol.">
        <title>The Global Catalogue of Microorganisms (GCM) 10K type strain sequencing project: providing services to taxonomists for standard genome sequencing and annotation.</title>
        <authorList>
            <consortium name="The Broad Institute Genomics Platform"/>
            <consortium name="The Broad Institute Genome Sequencing Center for Infectious Disease"/>
            <person name="Wu L."/>
            <person name="Ma J."/>
        </authorList>
    </citation>
    <scope>NUCLEOTIDE SEQUENCE [LARGE SCALE GENOMIC DNA]</scope>
    <source>
        <strain evidence="2">2902at01</strain>
    </source>
</reference>
<proteinExistence type="predicted"/>